<keyword evidence="3" id="KW-1185">Reference proteome</keyword>
<sequence length="342" mass="40563">MIFENVGVSMGDIKIKKKLVNFIEECIERYIDEHLVDLKRKILNLDGFKSDEEYKNLQSQYSQIKDENGNLQRYIDDLHEEKNELEHKKEILEVELEENKEKIYKLKEDFYKSMEHKCKKNDVLKISLNECEERLSKINEENDILKEKLIKYETNLDRANNAINDIKNEAGKMIDSMKEKIKEAQQQKEILDYFSNRYGEIDSMFKTYQQLNEDIRDELQGIFGNADTPVMFFCNALQENHLDNFWDYISNKINSGKIDRNIEKSLCKLFDFCFDMVNNSQQKPLYKRLQVQKGFDFDNTYMIKTTDSSQLGNVKEVKLAGYVYTLSNKIVRRSLVQVESED</sequence>
<evidence type="ECO:0000256" key="1">
    <source>
        <dbReference type="SAM" id="Coils"/>
    </source>
</evidence>
<dbReference type="AlphaFoldDB" id="A0A239TB06"/>
<proteinExistence type="predicted"/>
<accession>A0A239TB06</accession>
<dbReference type="Gene3D" id="1.10.287.1490">
    <property type="match status" value="1"/>
</dbReference>
<dbReference type="RefSeq" id="WP_155909564.1">
    <property type="nucleotide sequence ID" value="NZ_LT906446.1"/>
</dbReference>
<organism evidence="2 3">
    <name type="scientific">Megamonas hypermegale</name>
    <dbReference type="NCBI Taxonomy" id="158847"/>
    <lineage>
        <taxon>Bacteria</taxon>
        <taxon>Bacillati</taxon>
        <taxon>Bacillota</taxon>
        <taxon>Negativicutes</taxon>
        <taxon>Selenomonadales</taxon>
        <taxon>Selenomonadaceae</taxon>
        <taxon>Megamonas</taxon>
    </lineage>
</organism>
<keyword evidence="1" id="KW-0175">Coiled coil</keyword>
<evidence type="ECO:0000313" key="3">
    <source>
        <dbReference type="Proteomes" id="UP000215383"/>
    </source>
</evidence>
<dbReference type="EMBL" id="LT906446">
    <property type="protein sequence ID" value="SNU94144.1"/>
    <property type="molecule type" value="Genomic_DNA"/>
</dbReference>
<gene>
    <name evidence="2" type="ORF">SAMEA4364220_00154</name>
</gene>
<feature type="coiled-coil region" evidence="1">
    <location>
        <begin position="54"/>
        <end position="187"/>
    </location>
</feature>
<dbReference type="GeneID" id="78506198"/>
<reference evidence="2 3" key="1">
    <citation type="submission" date="2017-06" db="EMBL/GenBank/DDBJ databases">
        <authorList>
            <consortium name="Pathogen Informatics"/>
        </authorList>
    </citation>
    <scope>NUCLEOTIDE SEQUENCE [LARGE SCALE GENOMIC DNA]</scope>
    <source>
        <strain evidence="2 3">NCTC10570</strain>
    </source>
</reference>
<dbReference type="Proteomes" id="UP000215383">
    <property type="component" value="Chromosome 1"/>
</dbReference>
<name>A0A239TB06_9FIRM</name>
<protein>
    <submittedName>
        <fullName evidence="2">Chromosome segregation protein SMC</fullName>
    </submittedName>
</protein>
<evidence type="ECO:0000313" key="2">
    <source>
        <dbReference type="EMBL" id="SNU94144.1"/>
    </source>
</evidence>